<name>A0A0L0F9E2_9EUKA</name>
<dbReference type="InterPro" id="IPR029058">
    <property type="entry name" value="AB_hydrolase_fold"/>
</dbReference>
<proteinExistence type="predicted"/>
<dbReference type="GeneID" id="25914795"/>
<evidence type="ECO:0000313" key="2">
    <source>
        <dbReference type="Proteomes" id="UP000054560"/>
    </source>
</evidence>
<accession>A0A0L0F9E2</accession>
<dbReference type="AlphaFoldDB" id="A0A0L0F9E2"/>
<protein>
    <submittedName>
        <fullName evidence="1">Uncharacterized protein</fullName>
    </submittedName>
</protein>
<dbReference type="Gene3D" id="3.40.50.1820">
    <property type="entry name" value="alpha/beta hydrolase"/>
    <property type="match status" value="1"/>
</dbReference>
<organism evidence="1 2">
    <name type="scientific">Sphaeroforma arctica JP610</name>
    <dbReference type="NCBI Taxonomy" id="667725"/>
    <lineage>
        <taxon>Eukaryota</taxon>
        <taxon>Ichthyosporea</taxon>
        <taxon>Ichthyophonida</taxon>
        <taxon>Sphaeroforma</taxon>
    </lineage>
</organism>
<dbReference type="OrthoDB" id="190846at2759"/>
<dbReference type="RefSeq" id="XP_014147053.1">
    <property type="nucleotide sequence ID" value="XM_014291578.1"/>
</dbReference>
<reference evidence="1 2" key="1">
    <citation type="submission" date="2011-02" db="EMBL/GenBank/DDBJ databases">
        <title>The Genome Sequence of Sphaeroforma arctica JP610.</title>
        <authorList>
            <consortium name="The Broad Institute Genome Sequencing Platform"/>
            <person name="Russ C."/>
            <person name="Cuomo C."/>
            <person name="Young S.K."/>
            <person name="Zeng Q."/>
            <person name="Gargeya S."/>
            <person name="Alvarado L."/>
            <person name="Berlin A."/>
            <person name="Chapman S.B."/>
            <person name="Chen Z."/>
            <person name="Freedman E."/>
            <person name="Gellesch M."/>
            <person name="Goldberg J."/>
            <person name="Griggs A."/>
            <person name="Gujja S."/>
            <person name="Heilman E."/>
            <person name="Heiman D."/>
            <person name="Howarth C."/>
            <person name="Mehta T."/>
            <person name="Neiman D."/>
            <person name="Pearson M."/>
            <person name="Roberts A."/>
            <person name="Saif S."/>
            <person name="Shea T."/>
            <person name="Shenoy N."/>
            <person name="Sisk P."/>
            <person name="Stolte C."/>
            <person name="Sykes S."/>
            <person name="White J."/>
            <person name="Yandava C."/>
            <person name="Burger G."/>
            <person name="Gray M.W."/>
            <person name="Holland P.W.H."/>
            <person name="King N."/>
            <person name="Lang F.B.F."/>
            <person name="Roger A.J."/>
            <person name="Ruiz-Trillo I."/>
            <person name="Haas B."/>
            <person name="Nusbaum C."/>
            <person name="Birren B."/>
        </authorList>
    </citation>
    <scope>NUCLEOTIDE SEQUENCE [LARGE SCALE GENOMIC DNA]</scope>
    <source>
        <strain evidence="1 2">JP610</strain>
    </source>
</reference>
<sequence>PPPVARLVNVYGINLPTEAGYAFRVKTAAINSCLYTKFKLDNTFRNGTHKCVDGVAYENKYTCQQDSHTQIQQTFNPDWATDHASTDLALTNVYSHAVLKVQASGDGTVTYLSLNYPERWISDAYDIEVENIEFEKMEHREMLGDERLIDVLIRKATHLIEPDKSLHISSSLPIK</sequence>
<gene>
    <name evidence="1" type="ORF">SARC_14291</name>
</gene>
<keyword evidence="2" id="KW-1185">Reference proteome</keyword>
<evidence type="ECO:0000313" key="1">
    <source>
        <dbReference type="EMBL" id="KNC73151.1"/>
    </source>
</evidence>
<dbReference type="Proteomes" id="UP000054560">
    <property type="component" value="Unassembled WGS sequence"/>
</dbReference>
<feature type="non-terminal residue" evidence="1">
    <location>
        <position position="1"/>
    </location>
</feature>
<dbReference type="EMBL" id="KQ246006">
    <property type="protein sequence ID" value="KNC73151.1"/>
    <property type="molecule type" value="Genomic_DNA"/>
</dbReference>